<name>A0A7W8NMZ4_9DEIO</name>
<dbReference type="Proteomes" id="UP000539473">
    <property type="component" value="Unassembled WGS sequence"/>
</dbReference>
<dbReference type="EMBL" id="BNAJ01000003">
    <property type="protein sequence ID" value="GHF39026.1"/>
    <property type="molecule type" value="Genomic_DNA"/>
</dbReference>
<evidence type="ECO:0000313" key="3">
    <source>
        <dbReference type="Proteomes" id="UP000539473"/>
    </source>
</evidence>
<reference evidence="1" key="1">
    <citation type="journal article" date="2014" name="Int. J. Syst. Evol. Microbiol.">
        <title>Complete genome of a new Firmicutes species belonging to the dominant human colonic microbiota ('Ruminococcus bicirculans') reveals two chromosomes and a selective capacity to utilize plant glucans.</title>
        <authorList>
            <consortium name="NISC Comparative Sequencing Program"/>
            <person name="Wegmann U."/>
            <person name="Louis P."/>
            <person name="Goesmann A."/>
            <person name="Henrissat B."/>
            <person name="Duncan S.H."/>
            <person name="Flint H.J."/>
        </authorList>
    </citation>
    <scope>NUCLEOTIDE SEQUENCE</scope>
    <source>
        <strain evidence="1">CGMCC 1.18437</strain>
    </source>
</reference>
<dbReference type="AlphaFoldDB" id="A0A7W8NMZ4"/>
<dbReference type="EMBL" id="JACHFK010000003">
    <property type="protein sequence ID" value="MBB5376339.1"/>
    <property type="molecule type" value="Genomic_DNA"/>
</dbReference>
<reference evidence="2 3" key="3">
    <citation type="submission" date="2020-08" db="EMBL/GenBank/DDBJ databases">
        <title>Genomic Encyclopedia of Type Strains, Phase IV (KMG-IV): sequencing the most valuable type-strain genomes for metagenomic binning, comparative biology and taxonomic classification.</title>
        <authorList>
            <person name="Goeker M."/>
        </authorList>
    </citation>
    <scope>NUCLEOTIDE SEQUENCE [LARGE SCALE GENOMIC DNA]</scope>
    <source>
        <strain evidence="2 3">DSM 27521</strain>
    </source>
</reference>
<evidence type="ECO:0000313" key="1">
    <source>
        <dbReference type="EMBL" id="GHF39026.1"/>
    </source>
</evidence>
<sequence length="161" mass="17492">MLPDDLKTLLLRDLASVQRELDLYPDDAAVWQEVPSLPNSAGTLALHLAGGTRHFFGTVMAGSDYVRQRDAEFSRRGVARSELAADLAAAMESVRAAFERLNSDDLDRPFPVVLGDGPLSTRLTLLHLVTHLAYHLGQIDSHRRVVTGSAVSAGTLLPPRP</sequence>
<gene>
    <name evidence="1" type="ORF">GCM10017781_14430</name>
    <name evidence="2" type="ORF">HNQ07_001796</name>
</gene>
<dbReference type="Proteomes" id="UP000619376">
    <property type="component" value="Unassembled WGS sequence"/>
</dbReference>
<dbReference type="RefSeq" id="WP_184110813.1">
    <property type="nucleotide sequence ID" value="NZ_BNAJ01000003.1"/>
</dbReference>
<comment type="caution">
    <text evidence="2">The sequence shown here is derived from an EMBL/GenBank/DDBJ whole genome shotgun (WGS) entry which is preliminary data.</text>
</comment>
<evidence type="ECO:0000313" key="4">
    <source>
        <dbReference type="Proteomes" id="UP000619376"/>
    </source>
</evidence>
<dbReference type="InterPro" id="IPR007061">
    <property type="entry name" value="MST-like"/>
</dbReference>
<organism evidence="2 3">
    <name type="scientific">Deinococcus metalli</name>
    <dbReference type="NCBI Taxonomy" id="1141878"/>
    <lineage>
        <taxon>Bacteria</taxon>
        <taxon>Thermotogati</taxon>
        <taxon>Deinococcota</taxon>
        <taxon>Deinococci</taxon>
        <taxon>Deinococcales</taxon>
        <taxon>Deinococcaceae</taxon>
        <taxon>Deinococcus</taxon>
    </lineage>
</organism>
<dbReference type="SUPFAM" id="SSF109854">
    <property type="entry name" value="DinB/YfiT-like putative metalloenzymes"/>
    <property type="match status" value="1"/>
</dbReference>
<dbReference type="Pfam" id="PF04978">
    <property type="entry name" value="MST"/>
    <property type="match status" value="1"/>
</dbReference>
<reference evidence="1" key="4">
    <citation type="submission" date="2024-05" db="EMBL/GenBank/DDBJ databases">
        <authorList>
            <person name="Sun Q."/>
            <person name="Zhou Y."/>
        </authorList>
    </citation>
    <scope>NUCLEOTIDE SEQUENCE</scope>
    <source>
        <strain evidence="1">CGMCC 1.18437</strain>
    </source>
</reference>
<accession>A0A7W8NMZ4</accession>
<proteinExistence type="predicted"/>
<protein>
    <submittedName>
        <fullName evidence="2">Putative damage-inducible protein DinB</fullName>
    </submittedName>
</protein>
<dbReference type="Gene3D" id="1.20.120.450">
    <property type="entry name" value="dinb family like domain"/>
    <property type="match status" value="1"/>
</dbReference>
<reference evidence="4" key="2">
    <citation type="journal article" date="2019" name="Int. J. Syst. Evol. Microbiol.">
        <title>The Global Catalogue of Microorganisms (GCM) 10K type strain sequencing project: providing services to taxonomists for standard genome sequencing and annotation.</title>
        <authorList>
            <consortium name="The Broad Institute Genomics Platform"/>
            <consortium name="The Broad Institute Genome Sequencing Center for Infectious Disease"/>
            <person name="Wu L."/>
            <person name="Ma J."/>
        </authorList>
    </citation>
    <scope>NUCLEOTIDE SEQUENCE [LARGE SCALE GENOMIC DNA]</scope>
    <source>
        <strain evidence="4">CGMCC 1.18437</strain>
    </source>
</reference>
<evidence type="ECO:0000313" key="2">
    <source>
        <dbReference type="EMBL" id="MBB5376339.1"/>
    </source>
</evidence>
<keyword evidence="4" id="KW-1185">Reference proteome</keyword>
<dbReference type="InterPro" id="IPR034660">
    <property type="entry name" value="DinB/YfiT-like"/>
</dbReference>